<dbReference type="EMBL" id="FNCV01000014">
    <property type="protein sequence ID" value="SDH81544.1"/>
    <property type="molecule type" value="Genomic_DNA"/>
</dbReference>
<dbReference type="RefSeq" id="WP_143131028.1">
    <property type="nucleotide sequence ID" value="NZ_FNCV01000014.1"/>
</dbReference>
<proteinExistence type="predicted"/>
<evidence type="ECO:0000256" key="1">
    <source>
        <dbReference type="SAM" id="MobiDB-lite"/>
    </source>
</evidence>
<sequence>MPPRFAHFPPLGSGDDPLKGFSVDELGSLARTVEAGEHTGPDAFADFVVDGARSTKGADRQRKKREALAFTHLVEKRKPGQGEVLRKALARRDPDLAPKPLPKPVPKPKSLLGAPLPRPKPASLLEAPLPKPKPAFQPAEPSVQPGKVVESLLKAVAAEGDARAKLGPHGWTLDPPLTPRASAAEGDARARLGPHGWTLDPAPRRRASSDDFPPPARVVEREDHGDLKERSRPAGNELTWGAATDSTTGTSQYTFIPSEDDDPSADSPPRRPQVPLQPGRDAAHDVAVIAREVGEVVDEYQDRLADPDLSIRERADIRQRRDQAIRRKLQGLREKGHLRGVLGLLAQATGIGLYDLSGGSKSIDPQAMQEVVDLVSTEKGRQDLTRRIEEIRAYARDYDPEAAEAFGALELELGAALHRFAGEFRTLAAVLGEAAFLGGQGSRAARRRTPQEQAARLDAAVDEVSRVLARQAALGITPPPHPELDPATARRFRTDGQGLLERWAETVSLAGTALTTTGGPNLLSLLIGGGVGGAGRLAGMQGHVDRIRAEVAEELLGHLRARYADGETPDPHRLKELMTRDMAWLEDMAKRTQQGMLMGLLGAASGGLAGKAGAKVLAYLQAQPGWGTRAWEAMAGEAVEVGVKKLSD</sequence>
<dbReference type="AlphaFoldDB" id="A0A1G8FHC3"/>
<keyword evidence="3" id="KW-1185">Reference proteome</keyword>
<feature type="compositionally biased region" description="Basic and acidic residues" evidence="1">
    <location>
        <begin position="218"/>
        <end position="232"/>
    </location>
</feature>
<feature type="region of interest" description="Disordered" evidence="1">
    <location>
        <begin position="89"/>
        <end position="144"/>
    </location>
</feature>
<name>A0A1G8FHC3_9PROT</name>
<protein>
    <submittedName>
        <fullName evidence="2">Uncharacterized protein</fullName>
    </submittedName>
</protein>
<dbReference type="Proteomes" id="UP000217076">
    <property type="component" value="Unassembled WGS sequence"/>
</dbReference>
<evidence type="ECO:0000313" key="2">
    <source>
        <dbReference type="EMBL" id="SDH81544.1"/>
    </source>
</evidence>
<feature type="compositionally biased region" description="Polar residues" evidence="1">
    <location>
        <begin position="244"/>
        <end position="255"/>
    </location>
</feature>
<gene>
    <name evidence="2" type="ORF">SAMN05421742_11420</name>
</gene>
<accession>A0A1G8FHC3</accession>
<feature type="region of interest" description="Disordered" evidence="1">
    <location>
        <begin position="165"/>
        <end position="282"/>
    </location>
</feature>
<reference evidence="3" key="1">
    <citation type="submission" date="2016-10" db="EMBL/GenBank/DDBJ databases">
        <authorList>
            <person name="Varghese N."/>
            <person name="Submissions S."/>
        </authorList>
    </citation>
    <scope>NUCLEOTIDE SEQUENCE [LARGE SCALE GENOMIC DNA]</scope>
    <source>
        <strain evidence="3">930I</strain>
    </source>
</reference>
<feature type="compositionally biased region" description="Pro residues" evidence="1">
    <location>
        <begin position="97"/>
        <end position="107"/>
    </location>
</feature>
<organism evidence="2 3">
    <name type="scientific">Roseospirillum parvum</name>
    <dbReference type="NCBI Taxonomy" id="83401"/>
    <lineage>
        <taxon>Bacteria</taxon>
        <taxon>Pseudomonadati</taxon>
        <taxon>Pseudomonadota</taxon>
        <taxon>Alphaproteobacteria</taxon>
        <taxon>Rhodospirillales</taxon>
        <taxon>Rhodospirillaceae</taxon>
        <taxon>Roseospirillum</taxon>
    </lineage>
</organism>
<evidence type="ECO:0000313" key="3">
    <source>
        <dbReference type="Proteomes" id="UP000217076"/>
    </source>
</evidence>